<evidence type="ECO:0000313" key="3">
    <source>
        <dbReference type="EMBL" id="OCA74673.1"/>
    </source>
</evidence>
<dbReference type="InterPro" id="IPR021860">
    <property type="entry name" value="Peptidase_S12_Pab87-rel_C"/>
</dbReference>
<protein>
    <recommendedName>
        <fullName evidence="5">Serine hydrolase</fullName>
    </recommendedName>
</protein>
<dbReference type="PANTHER" id="PTHR46825:SF15">
    <property type="entry name" value="BETA-LACTAMASE-RELATED DOMAIN-CONTAINING PROTEIN"/>
    <property type="match status" value="1"/>
</dbReference>
<dbReference type="EMBL" id="MAYG01000001">
    <property type="protein sequence ID" value="OCA74673.1"/>
    <property type="molecule type" value="Genomic_DNA"/>
</dbReference>
<evidence type="ECO:0000259" key="1">
    <source>
        <dbReference type="Pfam" id="PF00144"/>
    </source>
</evidence>
<proteinExistence type="predicted"/>
<dbReference type="InterPro" id="IPR001466">
    <property type="entry name" value="Beta-lactam-related"/>
</dbReference>
<dbReference type="AlphaFoldDB" id="A0A1B8ZSW4"/>
<dbReference type="Gene3D" id="2.40.128.600">
    <property type="match status" value="1"/>
</dbReference>
<dbReference type="RefSeq" id="WP_065398660.1">
    <property type="nucleotide sequence ID" value="NZ_MAYG01000001.1"/>
</dbReference>
<accession>A0A1B8ZSW4</accession>
<dbReference type="OrthoDB" id="1522765at2"/>
<comment type="caution">
    <text evidence="3">The sequence shown here is derived from an EMBL/GenBank/DDBJ whole genome shotgun (WGS) entry which is preliminary data.</text>
</comment>
<dbReference type="Pfam" id="PF11954">
    <property type="entry name" value="DUF3471"/>
    <property type="match status" value="1"/>
</dbReference>
<dbReference type="InterPro" id="IPR012338">
    <property type="entry name" value="Beta-lactam/transpept-like"/>
</dbReference>
<name>A0A1B8ZSW4_9FLAO</name>
<sequence>MRKILYLLSLLLYTFTLSQESKGNLKGIDEEINAIMKDYQAVGISVAIVENDKVIYSKGYGYRDYENKFPVTPNTVFSIGSNTKSFTSALIGMLESEKKISLQDKPSRYIPYLTFSTDRMNNLITIEDLLEHRSGLGSIDGTYIFFPAAKRMDLMQKLPFIKENGEPKNSWKYSNFGYLMLGTIAEQVNGKSWDDLIRQKIFVPLKMNHSSTSIDEMTRQSDFSYPYGLYQKKIEKVLFQKPDNDKPGAAVNSSAADLVNWISLWLNYGSFENHELISKEYMKNAMSAKVMIDGAPPSGPDAKNYLFGCGYGWLTQIFKGHYKVWHAGGVSGFNSNIFLFPAEKLGIAVLSNQQNSDISNTIANMISIRMLGLDHGKPYSYEKGISDIVKPDKSTRTVINENKKPTHDLDLYCGEYFNKGYGTFTVTKEGNNLYILFPTFKFILVHRQYDLFSSKLTEEVPQQMNPDFDFTFTLDDKGDINGVTMDMHGGITFRKIK</sequence>
<dbReference type="InterPro" id="IPR050491">
    <property type="entry name" value="AmpC-like"/>
</dbReference>
<dbReference type="Gene3D" id="3.40.710.10">
    <property type="entry name" value="DD-peptidase/beta-lactamase superfamily"/>
    <property type="match status" value="1"/>
</dbReference>
<feature type="domain" description="Peptidase S12 Pab87-related C-terminal" evidence="2">
    <location>
        <begin position="401"/>
        <end position="487"/>
    </location>
</feature>
<evidence type="ECO:0008006" key="5">
    <source>
        <dbReference type="Google" id="ProtNLM"/>
    </source>
</evidence>
<reference evidence="4" key="1">
    <citation type="submission" date="2016-07" db="EMBL/GenBank/DDBJ databases">
        <authorList>
            <person name="Florea S."/>
            <person name="Webb J.S."/>
            <person name="Jaromczyk J."/>
            <person name="Schardl C.L."/>
        </authorList>
    </citation>
    <scope>NUCLEOTIDE SEQUENCE [LARGE SCALE GENOMIC DNA]</scope>
    <source>
        <strain evidence="4">CC-VM-7</strain>
    </source>
</reference>
<evidence type="ECO:0000259" key="2">
    <source>
        <dbReference type="Pfam" id="PF11954"/>
    </source>
</evidence>
<evidence type="ECO:0000313" key="4">
    <source>
        <dbReference type="Proteomes" id="UP000093432"/>
    </source>
</evidence>
<organism evidence="3 4">
    <name type="scientific">Chryseobacterium arthrosphaerae</name>
    <dbReference type="NCBI Taxonomy" id="651561"/>
    <lineage>
        <taxon>Bacteria</taxon>
        <taxon>Pseudomonadati</taxon>
        <taxon>Bacteroidota</taxon>
        <taxon>Flavobacteriia</taxon>
        <taxon>Flavobacteriales</taxon>
        <taxon>Weeksellaceae</taxon>
        <taxon>Chryseobacterium group</taxon>
        <taxon>Chryseobacterium</taxon>
    </lineage>
</organism>
<gene>
    <name evidence="3" type="ORF">BBI00_10165</name>
</gene>
<feature type="domain" description="Beta-lactamase-related" evidence="1">
    <location>
        <begin position="29"/>
        <end position="356"/>
    </location>
</feature>
<dbReference type="Proteomes" id="UP000093432">
    <property type="component" value="Unassembled WGS sequence"/>
</dbReference>
<dbReference type="PANTHER" id="PTHR46825">
    <property type="entry name" value="D-ALANYL-D-ALANINE-CARBOXYPEPTIDASE/ENDOPEPTIDASE AMPH"/>
    <property type="match status" value="1"/>
</dbReference>
<dbReference type="Pfam" id="PF00144">
    <property type="entry name" value="Beta-lactamase"/>
    <property type="match status" value="1"/>
</dbReference>
<dbReference type="SUPFAM" id="SSF56601">
    <property type="entry name" value="beta-lactamase/transpeptidase-like"/>
    <property type="match status" value="1"/>
</dbReference>